<evidence type="ECO:0000313" key="8">
    <source>
        <dbReference type="Proteomes" id="UP001500683"/>
    </source>
</evidence>
<dbReference type="InterPro" id="IPR011701">
    <property type="entry name" value="MFS"/>
</dbReference>
<feature type="transmembrane region" description="Helical" evidence="6">
    <location>
        <begin position="136"/>
        <end position="157"/>
    </location>
</feature>
<reference evidence="8" key="1">
    <citation type="journal article" date="2019" name="Int. J. Syst. Evol. Microbiol.">
        <title>The Global Catalogue of Microorganisms (GCM) 10K type strain sequencing project: providing services to taxonomists for standard genome sequencing and annotation.</title>
        <authorList>
            <consortium name="The Broad Institute Genomics Platform"/>
            <consortium name="The Broad Institute Genome Sequencing Center for Infectious Disease"/>
            <person name="Wu L."/>
            <person name="Ma J."/>
        </authorList>
    </citation>
    <scope>NUCLEOTIDE SEQUENCE [LARGE SCALE GENOMIC DNA]</scope>
    <source>
        <strain evidence="8">JCM 16702</strain>
    </source>
</reference>
<feature type="transmembrane region" description="Helical" evidence="6">
    <location>
        <begin position="105"/>
        <end position="124"/>
    </location>
</feature>
<feature type="transmembrane region" description="Helical" evidence="6">
    <location>
        <begin position="12"/>
        <end position="28"/>
    </location>
</feature>
<feature type="transmembrane region" description="Helical" evidence="6">
    <location>
        <begin position="204"/>
        <end position="227"/>
    </location>
</feature>
<feature type="transmembrane region" description="Helical" evidence="6">
    <location>
        <begin position="270"/>
        <end position="288"/>
    </location>
</feature>
<evidence type="ECO:0000256" key="6">
    <source>
        <dbReference type="SAM" id="Phobius"/>
    </source>
</evidence>
<dbReference type="EMBL" id="BAAAZG010000057">
    <property type="protein sequence ID" value="GAA4098188.1"/>
    <property type="molecule type" value="Genomic_DNA"/>
</dbReference>
<proteinExistence type="predicted"/>
<feature type="transmembrane region" description="Helical" evidence="6">
    <location>
        <begin position="327"/>
        <end position="345"/>
    </location>
</feature>
<feature type="transmembrane region" description="Helical" evidence="6">
    <location>
        <begin position="351"/>
        <end position="372"/>
    </location>
</feature>
<organism evidence="7 8">
    <name type="scientific">Actinomadura miaoliensis</name>
    <dbReference type="NCBI Taxonomy" id="430685"/>
    <lineage>
        <taxon>Bacteria</taxon>
        <taxon>Bacillati</taxon>
        <taxon>Actinomycetota</taxon>
        <taxon>Actinomycetes</taxon>
        <taxon>Streptosporangiales</taxon>
        <taxon>Thermomonosporaceae</taxon>
        <taxon>Actinomadura</taxon>
    </lineage>
</organism>
<keyword evidence="8" id="KW-1185">Reference proteome</keyword>
<feature type="transmembrane region" description="Helical" evidence="6">
    <location>
        <begin position="40"/>
        <end position="66"/>
    </location>
</feature>
<accession>A0ABP7WW39</accession>
<sequence length="420" mass="41007">MVSGEARAARRAVAVVFFLNGLVFASWVPRIPEVKAALGLGAAGLGAALLGMALGSLVAMAAAGALVGRRGSRPVTRVALAAFCAVPGLVGLAPSWAWLFLALTVWGATTGALDVAMNGAGLAVQRRYTRSIMSGFHACFSAGTLAGAGAGSLAAHFSVGVPVHLAGTGLLALAAGTAATRSLLPAAHDAQEAGPVFVRPTRPLLLLSALAFAALLAEGAAADWSAVYLRDVLGTGGGLAGAGYAAFALAMTAGRMAGDRLVTLLGPARMVRVLATAAAVAFGGALVIGEPWAAVAGLTVLGLGLACVVPMVFLAAATATGAPGPSVAAVSTVGYLGFLVGPPLIGALAELVGLGVALGVVAALVAFLAVAAGAMSHAEAQPAGTQNAEAQHAEVPSPGAGDPPAGGRSVPGEARRAHRR</sequence>
<feature type="transmembrane region" description="Helical" evidence="6">
    <location>
        <begin position="78"/>
        <end position="99"/>
    </location>
</feature>
<dbReference type="RefSeq" id="WP_344956753.1">
    <property type="nucleotide sequence ID" value="NZ_BAAAZG010000057.1"/>
</dbReference>
<keyword evidence="4 6" id="KW-0472">Membrane</keyword>
<feature type="region of interest" description="Disordered" evidence="5">
    <location>
        <begin position="381"/>
        <end position="420"/>
    </location>
</feature>
<keyword evidence="3 6" id="KW-1133">Transmembrane helix</keyword>
<evidence type="ECO:0000256" key="4">
    <source>
        <dbReference type="ARBA" id="ARBA00023136"/>
    </source>
</evidence>
<name>A0ABP7WW39_9ACTN</name>
<evidence type="ECO:0000313" key="7">
    <source>
        <dbReference type="EMBL" id="GAA4098188.1"/>
    </source>
</evidence>
<protein>
    <submittedName>
        <fullName evidence="7">MFS transporter</fullName>
    </submittedName>
</protein>
<dbReference type="InterPro" id="IPR051788">
    <property type="entry name" value="MFS_Transporter"/>
</dbReference>
<comment type="subcellular location">
    <subcellularLocation>
        <location evidence="1">Membrane</location>
        <topology evidence="1">Multi-pass membrane protein</topology>
    </subcellularLocation>
</comment>
<dbReference type="CDD" id="cd17393">
    <property type="entry name" value="MFS_MosC_like"/>
    <property type="match status" value="1"/>
</dbReference>
<dbReference type="PANTHER" id="PTHR23514">
    <property type="entry name" value="BYPASS OF STOP CODON PROTEIN 6"/>
    <property type="match status" value="1"/>
</dbReference>
<dbReference type="SUPFAM" id="SSF103473">
    <property type="entry name" value="MFS general substrate transporter"/>
    <property type="match status" value="1"/>
</dbReference>
<evidence type="ECO:0000256" key="5">
    <source>
        <dbReference type="SAM" id="MobiDB-lite"/>
    </source>
</evidence>
<evidence type="ECO:0000256" key="2">
    <source>
        <dbReference type="ARBA" id="ARBA00022692"/>
    </source>
</evidence>
<dbReference type="PANTHER" id="PTHR23514:SF13">
    <property type="entry name" value="INNER MEMBRANE PROTEIN YBJJ"/>
    <property type="match status" value="1"/>
</dbReference>
<keyword evidence="2 6" id="KW-0812">Transmembrane</keyword>
<evidence type="ECO:0000256" key="3">
    <source>
        <dbReference type="ARBA" id="ARBA00022989"/>
    </source>
</evidence>
<dbReference type="InterPro" id="IPR036259">
    <property type="entry name" value="MFS_trans_sf"/>
</dbReference>
<feature type="transmembrane region" description="Helical" evidence="6">
    <location>
        <begin position="294"/>
        <end position="315"/>
    </location>
</feature>
<dbReference type="Gene3D" id="1.20.1250.20">
    <property type="entry name" value="MFS general substrate transporter like domains"/>
    <property type="match status" value="2"/>
</dbReference>
<evidence type="ECO:0000256" key="1">
    <source>
        <dbReference type="ARBA" id="ARBA00004141"/>
    </source>
</evidence>
<comment type="caution">
    <text evidence="7">The sequence shown here is derived from an EMBL/GenBank/DDBJ whole genome shotgun (WGS) entry which is preliminary data.</text>
</comment>
<dbReference type="Pfam" id="PF07690">
    <property type="entry name" value="MFS_1"/>
    <property type="match status" value="1"/>
</dbReference>
<gene>
    <name evidence="7" type="ORF">GCM10022214_73240</name>
</gene>
<feature type="compositionally biased region" description="Low complexity" evidence="5">
    <location>
        <begin position="396"/>
        <end position="407"/>
    </location>
</feature>
<feature type="transmembrane region" description="Helical" evidence="6">
    <location>
        <begin position="163"/>
        <end position="184"/>
    </location>
</feature>
<dbReference type="Proteomes" id="UP001500683">
    <property type="component" value="Unassembled WGS sequence"/>
</dbReference>
<feature type="transmembrane region" description="Helical" evidence="6">
    <location>
        <begin position="239"/>
        <end position="258"/>
    </location>
</feature>